<protein>
    <submittedName>
        <fullName evidence="1">Uncharacterized protein</fullName>
    </submittedName>
</protein>
<dbReference type="EMBL" id="VSRR010034723">
    <property type="protein sequence ID" value="MPC72419.1"/>
    <property type="molecule type" value="Genomic_DNA"/>
</dbReference>
<keyword evidence="2" id="KW-1185">Reference proteome</keyword>
<sequence length="69" mass="7866">MQLFDPPQQPPIHFMSSDPPTTFHLLRSCPSRLLCVLTPSLFSLLLQKQGQALYHSLHLLRPKATELTK</sequence>
<evidence type="ECO:0000313" key="1">
    <source>
        <dbReference type="EMBL" id="MPC72419.1"/>
    </source>
</evidence>
<comment type="caution">
    <text evidence="1">The sequence shown here is derived from an EMBL/GenBank/DDBJ whole genome shotgun (WGS) entry which is preliminary data.</text>
</comment>
<reference evidence="1 2" key="1">
    <citation type="submission" date="2019-05" db="EMBL/GenBank/DDBJ databases">
        <title>Another draft genome of Portunus trituberculatus and its Hox gene families provides insights of decapod evolution.</title>
        <authorList>
            <person name="Jeong J.-H."/>
            <person name="Song I."/>
            <person name="Kim S."/>
            <person name="Choi T."/>
            <person name="Kim D."/>
            <person name="Ryu S."/>
            <person name="Kim W."/>
        </authorList>
    </citation>
    <scope>NUCLEOTIDE SEQUENCE [LARGE SCALE GENOMIC DNA]</scope>
    <source>
        <tissue evidence="1">Muscle</tissue>
    </source>
</reference>
<evidence type="ECO:0000313" key="2">
    <source>
        <dbReference type="Proteomes" id="UP000324222"/>
    </source>
</evidence>
<organism evidence="1 2">
    <name type="scientific">Portunus trituberculatus</name>
    <name type="common">Swimming crab</name>
    <name type="synonym">Neptunus trituberculatus</name>
    <dbReference type="NCBI Taxonomy" id="210409"/>
    <lineage>
        <taxon>Eukaryota</taxon>
        <taxon>Metazoa</taxon>
        <taxon>Ecdysozoa</taxon>
        <taxon>Arthropoda</taxon>
        <taxon>Crustacea</taxon>
        <taxon>Multicrustacea</taxon>
        <taxon>Malacostraca</taxon>
        <taxon>Eumalacostraca</taxon>
        <taxon>Eucarida</taxon>
        <taxon>Decapoda</taxon>
        <taxon>Pleocyemata</taxon>
        <taxon>Brachyura</taxon>
        <taxon>Eubrachyura</taxon>
        <taxon>Portunoidea</taxon>
        <taxon>Portunidae</taxon>
        <taxon>Portuninae</taxon>
        <taxon>Portunus</taxon>
    </lineage>
</organism>
<accession>A0A5B7HRN0</accession>
<name>A0A5B7HRN0_PORTR</name>
<dbReference type="AlphaFoldDB" id="A0A5B7HRN0"/>
<proteinExistence type="predicted"/>
<dbReference type="Proteomes" id="UP000324222">
    <property type="component" value="Unassembled WGS sequence"/>
</dbReference>
<gene>
    <name evidence="1" type="ORF">E2C01_066724</name>
</gene>